<evidence type="ECO:0000256" key="5">
    <source>
        <dbReference type="SAM" id="Phobius"/>
    </source>
</evidence>
<comment type="caution">
    <text evidence="7">The sequence shown here is derived from an EMBL/GenBank/DDBJ whole genome shotgun (WGS) entry which is preliminary data.</text>
</comment>
<proteinExistence type="predicted"/>
<name>A0A0F9P6F0_9ZZZZ</name>
<dbReference type="EMBL" id="LAZR01005859">
    <property type="protein sequence ID" value="KKM96610.1"/>
    <property type="molecule type" value="Genomic_DNA"/>
</dbReference>
<feature type="transmembrane region" description="Helical" evidence="5">
    <location>
        <begin position="207"/>
        <end position="228"/>
    </location>
</feature>
<reference evidence="7" key="1">
    <citation type="journal article" date="2015" name="Nature">
        <title>Complex archaea that bridge the gap between prokaryotes and eukaryotes.</title>
        <authorList>
            <person name="Spang A."/>
            <person name="Saw J.H."/>
            <person name="Jorgensen S.L."/>
            <person name="Zaremba-Niedzwiedzka K."/>
            <person name="Martijn J."/>
            <person name="Lind A.E."/>
            <person name="van Eijk R."/>
            <person name="Schleper C."/>
            <person name="Guy L."/>
            <person name="Ettema T.J."/>
        </authorList>
    </citation>
    <scope>NUCLEOTIDE SEQUENCE</scope>
</reference>
<protein>
    <recommendedName>
        <fullName evidence="6">ABC transmembrane type-1 domain-containing protein</fullName>
    </recommendedName>
</protein>
<evidence type="ECO:0000256" key="2">
    <source>
        <dbReference type="ARBA" id="ARBA00022692"/>
    </source>
</evidence>
<comment type="subcellular location">
    <subcellularLocation>
        <location evidence="1">Membrane</location>
        <topology evidence="1">Multi-pass membrane protein</topology>
    </subcellularLocation>
</comment>
<dbReference type="GO" id="GO:0016020">
    <property type="term" value="C:membrane"/>
    <property type="evidence" value="ECO:0007669"/>
    <property type="project" value="UniProtKB-SubCell"/>
</dbReference>
<dbReference type="InterPro" id="IPR049783">
    <property type="entry name" value="ABC_perm_TupB-like"/>
</dbReference>
<evidence type="ECO:0000313" key="7">
    <source>
        <dbReference type="EMBL" id="KKM96610.1"/>
    </source>
</evidence>
<evidence type="ECO:0000256" key="1">
    <source>
        <dbReference type="ARBA" id="ARBA00004141"/>
    </source>
</evidence>
<dbReference type="PROSITE" id="PS50928">
    <property type="entry name" value="ABC_TM1"/>
    <property type="match status" value="1"/>
</dbReference>
<feature type="transmembrane region" description="Helical" evidence="5">
    <location>
        <begin position="103"/>
        <end position="122"/>
    </location>
</feature>
<dbReference type="Gene3D" id="1.10.3720.10">
    <property type="entry name" value="MetI-like"/>
    <property type="match status" value="1"/>
</dbReference>
<feature type="transmembrane region" description="Helical" evidence="5">
    <location>
        <begin position="28"/>
        <end position="59"/>
    </location>
</feature>
<keyword evidence="2 5" id="KW-0812">Transmembrane</keyword>
<dbReference type="CDD" id="cd06261">
    <property type="entry name" value="TM_PBP2"/>
    <property type="match status" value="1"/>
</dbReference>
<feature type="transmembrane region" description="Helical" evidence="5">
    <location>
        <begin position="162"/>
        <end position="187"/>
    </location>
</feature>
<dbReference type="PANTHER" id="PTHR43632:SF1">
    <property type="entry name" value="PERMEASE COMPONENT OF TUNGSTATE ABC TRANSPORTER"/>
    <property type="match status" value="1"/>
</dbReference>
<evidence type="ECO:0000256" key="3">
    <source>
        <dbReference type="ARBA" id="ARBA00022989"/>
    </source>
</evidence>
<dbReference type="InterPro" id="IPR000515">
    <property type="entry name" value="MetI-like"/>
</dbReference>
<keyword evidence="3 5" id="KW-1133">Transmembrane helix</keyword>
<dbReference type="AlphaFoldDB" id="A0A0F9P6F0"/>
<dbReference type="NCBIfam" id="NF038017">
    <property type="entry name" value="ABC_perm1"/>
    <property type="match status" value="1"/>
</dbReference>
<feature type="transmembrane region" description="Helical" evidence="5">
    <location>
        <begin position="71"/>
        <end position="91"/>
    </location>
</feature>
<gene>
    <name evidence="7" type="ORF">LCGC14_1176410</name>
</gene>
<dbReference type="SUPFAM" id="SSF161098">
    <property type="entry name" value="MetI-like"/>
    <property type="match status" value="1"/>
</dbReference>
<sequence>MKKEKVVNEFIEGILEAFGLLFSLDPEVWGIILLSLRVSGTAIFVATLMSLPIGSFIALREFRGKKTLTNFINTFMGFPPVIMGLLVFLLLSKSGPLGSLGLLYSPTAMIVAQLFLAIPIIIGTSKAAIESINPDLKETILNLGANERQLWWELIKESKKSIIAGILVAFGQAISEVGAVMIVGGNIRWNTRTFTTSIVLETRMGEFGMAMALGLILIIITFSLNYILTHLQMRDN</sequence>
<keyword evidence="4 5" id="KW-0472">Membrane</keyword>
<dbReference type="Pfam" id="PF00528">
    <property type="entry name" value="BPD_transp_1"/>
    <property type="match status" value="1"/>
</dbReference>
<accession>A0A0F9P6F0</accession>
<dbReference type="InterPro" id="IPR035906">
    <property type="entry name" value="MetI-like_sf"/>
</dbReference>
<evidence type="ECO:0000259" key="6">
    <source>
        <dbReference type="PROSITE" id="PS50928"/>
    </source>
</evidence>
<feature type="domain" description="ABC transmembrane type-1" evidence="6">
    <location>
        <begin position="32"/>
        <end position="228"/>
    </location>
</feature>
<evidence type="ECO:0000256" key="4">
    <source>
        <dbReference type="ARBA" id="ARBA00023136"/>
    </source>
</evidence>
<dbReference type="PANTHER" id="PTHR43632">
    <property type="entry name" value="PERMEASE COMPONENT OF TUNGSTATE ABC TRANSPORTER"/>
    <property type="match status" value="1"/>
</dbReference>
<dbReference type="GO" id="GO:0055085">
    <property type="term" value="P:transmembrane transport"/>
    <property type="evidence" value="ECO:0007669"/>
    <property type="project" value="InterPro"/>
</dbReference>
<organism evidence="7">
    <name type="scientific">marine sediment metagenome</name>
    <dbReference type="NCBI Taxonomy" id="412755"/>
    <lineage>
        <taxon>unclassified sequences</taxon>
        <taxon>metagenomes</taxon>
        <taxon>ecological metagenomes</taxon>
    </lineage>
</organism>